<dbReference type="Pfam" id="PF01865">
    <property type="entry name" value="PhoU_div"/>
    <property type="match status" value="1"/>
</dbReference>
<protein>
    <submittedName>
        <fullName evidence="2">DUF47 family protein</fullName>
    </submittedName>
</protein>
<sequence length="207" mass="24241">MKKKSNYFFDQFVVLSEFCNRAIDALIEGMKPIKDIDIETLKNNVHEIEHASDEKKREIEERLGKEFMTPIDREDIFILLDAIDDLTDAIDDVSYKMYVHNQTRVPEDGHDMLELARGGVYSVSELLSHLQEVTKKEVIYPLIEKAQYYEEEADHLYEAKVHDIYLKGLDRTPDGVIIETFYSSFEYITDKCRDIAKEVSIIMYKNL</sequence>
<name>A0A7M1XM89_9SPIR</name>
<dbReference type="AlphaFoldDB" id="A0A7M1XM89"/>
<dbReference type="InterPro" id="IPR018445">
    <property type="entry name" value="Put_Phosphate_transp_reg"/>
</dbReference>
<dbReference type="InterPro" id="IPR038078">
    <property type="entry name" value="PhoU-like_sf"/>
</dbReference>
<reference evidence="2 3" key="1">
    <citation type="submission" date="2018-08" db="EMBL/GenBank/DDBJ databases">
        <title>The first complete genome of Treponema rectale (CHPAT), a commensal spirochete of the bovine rectum.</title>
        <authorList>
            <person name="Staton G.J."/>
            <person name="Clegg S.R."/>
            <person name="Carter S.D."/>
            <person name="Radford A.D."/>
            <person name="Darby A."/>
            <person name="Hall N."/>
            <person name="Birtles R.J."/>
            <person name="Evans N.J."/>
        </authorList>
    </citation>
    <scope>NUCLEOTIDE SEQUENCE [LARGE SCALE GENOMIC DNA]</scope>
    <source>
        <strain evidence="2 3">CHPA</strain>
    </source>
</reference>
<dbReference type="PANTHER" id="PTHR37298">
    <property type="entry name" value="UPF0111 PROTEIN YKAA"/>
    <property type="match status" value="1"/>
</dbReference>
<accession>A0A7M1XM89</accession>
<evidence type="ECO:0000313" key="2">
    <source>
        <dbReference type="EMBL" id="QOS39242.1"/>
    </source>
</evidence>
<dbReference type="KEGG" id="trc:DYE49_01740"/>
<dbReference type="Gene3D" id="1.20.58.220">
    <property type="entry name" value="Phosphate transport system protein phou homolog 2, domain 2"/>
    <property type="match status" value="1"/>
</dbReference>
<dbReference type="InterPro" id="IPR052912">
    <property type="entry name" value="UPF0111_domain"/>
</dbReference>
<dbReference type="PANTHER" id="PTHR37298:SF1">
    <property type="entry name" value="UPF0111 PROTEIN YKAA"/>
    <property type="match status" value="1"/>
</dbReference>
<organism evidence="2 3">
    <name type="scientific">Treponema rectale</name>
    <dbReference type="NCBI Taxonomy" id="744512"/>
    <lineage>
        <taxon>Bacteria</taxon>
        <taxon>Pseudomonadati</taxon>
        <taxon>Spirochaetota</taxon>
        <taxon>Spirochaetia</taxon>
        <taxon>Spirochaetales</taxon>
        <taxon>Treponemataceae</taxon>
        <taxon>Treponema</taxon>
    </lineage>
</organism>
<comment type="similarity">
    <text evidence="1">Belongs to the UPF0111 family.</text>
</comment>
<evidence type="ECO:0000313" key="3">
    <source>
        <dbReference type="Proteomes" id="UP000593591"/>
    </source>
</evidence>
<gene>
    <name evidence="2" type="ORF">DYE49_01740</name>
</gene>
<proteinExistence type="inferred from homology"/>
<dbReference type="EMBL" id="CP031517">
    <property type="protein sequence ID" value="QOS39242.1"/>
    <property type="molecule type" value="Genomic_DNA"/>
</dbReference>
<dbReference type="Proteomes" id="UP000593591">
    <property type="component" value="Chromosome"/>
</dbReference>
<evidence type="ECO:0000256" key="1">
    <source>
        <dbReference type="ARBA" id="ARBA00008591"/>
    </source>
</evidence>